<dbReference type="Proteomes" id="UP000503820">
    <property type="component" value="Unassembled WGS sequence"/>
</dbReference>
<dbReference type="EMBL" id="BLVP01000004">
    <property type="protein sequence ID" value="GFM36261.1"/>
    <property type="molecule type" value="Genomic_DNA"/>
</dbReference>
<evidence type="ECO:0000256" key="1">
    <source>
        <dbReference type="SAM" id="MobiDB-lite"/>
    </source>
</evidence>
<name>A0A7J0BSU3_9BACT</name>
<proteinExistence type="predicted"/>
<evidence type="ECO:0000313" key="3">
    <source>
        <dbReference type="EMBL" id="GFM36261.1"/>
    </source>
</evidence>
<keyword evidence="4" id="KW-1185">Reference proteome</keyword>
<keyword evidence="2" id="KW-0812">Transmembrane</keyword>
<feature type="transmembrane region" description="Helical" evidence="2">
    <location>
        <begin position="26"/>
        <end position="45"/>
    </location>
</feature>
<organism evidence="3 4">
    <name type="scientific">Desulfovibrio psychrotolerans</name>
    <dbReference type="NCBI Taxonomy" id="415242"/>
    <lineage>
        <taxon>Bacteria</taxon>
        <taxon>Pseudomonadati</taxon>
        <taxon>Thermodesulfobacteriota</taxon>
        <taxon>Desulfovibrionia</taxon>
        <taxon>Desulfovibrionales</taxon>
        <taxon>Desulfovibrionaceae</taxon>
        <taxon>Desulfovibrio</taxon>
    </lineage>
</organism>
<protein>
    <submittedName>
        <fullName evidence="3">Uncharacterized protein</fullName>
    </submittedName>
</protein>
<gene>
    <name evidence="3" type="ORF">DSM19430T_09450</name>
</gene>
<keyword evidence="2" id="KW-1133">Transmembrane helix</keyword>
<evidence type="ECO:0000313" key="4">
    <source>
        <dbReference type="Proteomes" id="UP000503820"/>
    </source>
</evidence>
<dbReference type="AlphaFoldDB" id="A0A7J0BSU3"/>
<dbReference type="RefSeq" id="WP_174408946.1">
    <property type="nucleotide sequence ID" value="NZ_BLVP01000004.1"/>
</dbReference>
<feature type="region of interest" description="Disordered" evidence="1">
    <location>
        <begin position="203"/>
        <end position="227"/>
    </location>
</feature>
<keyword evidence="2" id="KW-0472">Membrane</keyword>
<sequence length="264" mass="29216">MHTEVLKQAGGSGAGWRGYGPVRREVAWLVLLLAAVAMLAAGCAPRTAPWNPVSRELVLYHPTTVTVPQEYVPAGTLGVVVEGKGDVATIRPRDILETRVFTAEGSVLLAQRLVKTDRVYRFRYLGGMKSEQWGLEWRTAEYVLDTALPDREYEQYVLYLHRVGVVLPRMVKVRVLDRLASDFILLRMVTLEYEPVPQETLEAKGIGSTGGTPAGVPPSAPEGSAASQGVAYGHLKPVPPFSRMYDQELSQDNRRISGDSFFWF</sequence>
<accession>A0A7J0BSU3</accession>
<comment type="caution">
    <text evidence="3">The sequence shown here is derived from an EMBL/GenBank/DDBJ whole genome shotgun (WGS) entry which is preliminary data.</text>
</comment>
<evidence type="ECO:0000256" key="2">
    <source>
        <dbReference type="SAM" id="Phobius"/>
    </source>
</evidence>
<reference evidence="3 4" key="1">
    <citation type="submission" date="2020-05" db="EMBL/GenBank/DDBJ databases">
        <title>Draft genome sequence of Desulfovibrio psychrotolerans JS1T.</title>
        <authorList>
            <person name="Ueno A."/>
            <person name="Tamazawa S."/>
            <person name="Tamamura S."/>
            <person name="Murakami T."/>
            <person name="Kiyama T."/>
            <person name="Inomata H."/>
            <person name="Amano Y."/>
            <person name="Miyakawa K."/>
            <person name="Tamaki H."/>
            <person name="Naganuma T."/>
            <person name="Kaneko K."/>
        </authorList>
    </citation>
    <scope>NUCLEOTIDE SEQUENCE [LARGE SCALE GENOMIC DNA]</scope>
    <source>
        <strain evidence="3 4">JS1</strain>
    </source>
</reference>